<evidence type="ECO:0000256" key="1">
    <source>
        <dbReference type="ARBA" id="ARBA00023015"/>
    </source>
</evidence>
<dbReference type="RefSeq" id="WP_354024520.1">
    <property type="nucleotide sequence ID" value="NZ_JBEPSJ010000002.1"/>
</dbReference>
<keyword evidence="6" id="KW-1185">Reference proteome</keyword>
<dbReference type="PROSITE" id="PS50932">
    <property type="entry name" value="HTH_LACI_2"/>
    <property type="match status" value="1"/>
</dbReference>
<dbReference type="InterPro" id="IPR046335">
    <property type="entry name" value="LacI/GalR-like_sensor"/>
</dbReference>
<protein>
    <submittedName>
        <fullName evidence="5">LacI family transcriptional regulator</fullName>
    </submittedName>
</protein>
<keyword evidence="2" id="KW-0238">DNA-binding</keyword>
<dbReference type="SUPFAM" id="SSF47413">
    <property type="entry name" value="lambda repressor-like DNA-binding domains"/>
    <property type="match status" value="1"/>
</dbReference>
<dbReference type="SMART" id="SM00354">
    <property type="entry name" value="HTH_LACI"/>
    <property type="match status" value="1"/>
</dbReference>
<feature type="domain" description="HTH lacI-type" evidence="4">
    <location>
        <begin position="12"/>
        <end position="60"/>
    </location>
</feature>
<dbReference type="SUPFAM" id="SSF53822">
    <property type="entry name" value="Periplasmic binding protein-like I"/>
    <property type="match status" value="1"/>
</dbReference>
<accession>A0ABV2QMY6</accession>
<dbReference type="Proteomes" id="UP001549257">
    <property type="component" value="Unassembled WGS sequence"/>
</dbReference>
<dbReference type="Pfam" id="PF13377">
    <property type="entry name" value="Peripla_BP_3"/>
    <property type="match status" value="1"/>
</dbReference>
<organism evidence="5 6">
    <name type="scientific">Conyzicola nivalis</name>
    <dbReference type="NCBI Taxonomy" id="1477021"/>
    <lineage>
        <taxon>Bacteria</taxon>
        <taxon>Bacillati</taxon>
        <taxon>Actinomycetota</taxon>
        <taxon>Actinomycetes</taxon>
        <taxon>Micrococcales</taxon>
        <taxon>Microbacteriaceae</taxon>
        <taxon>Conyzicola</taxon>
    </lineage>
</organism>
<dbReference type="EMBL" id="JBEPSJ010000002">
    <property type="protein sequence ID" value="MET4582325.1"/>
    <property type="molecule type" value="Genomic_DNA"/>
</dbReference>
<gene>
    <name evidence="5" type="ORF">ABIE21_001835</name>
</gene>
<dbReference type="PANTHER" id="PTHR30146">
    <property type="entry name" value="LACI-RELATED TRANSCRIPTIONAL REPRESSOR"/>
    <property type="match status" value="1"/>
</dbReference>
<evidence type="ECO:0000256" key="2">
    <source>
        <dbReference type="ARBA" id="ARBA00023125"/>
    </source>
</evidence>
<dbReference type="InterPro" id="IPR000843">
    <property type="entry name" value="HTH_LacI"/>
</dbReference>
<proteinExistence type="predicted"/>
<dbReference type="CDD" id="cd06267">
    <property type="entry name" value="PBP1_LacI_sugar_binding-like"/>
    <property type="match status" value="1"/>
</dbReference>
<evidence type="ECO:0000313" key="5">
    <source>
        <dbReference type="EMBL" id="MET4582325.1"/>
    </source>
</evidence>
<dbReference type="InterPro" id="IPR028082">
    <property type="entry name" value="Peripla_BP_I"/>
</dbReference>
<evidence type="ECO:0000259" key="4">
    <source>
        <dbReference type="PROSITE" id="PS50932"/>
    </source>
</evidence>
<dbReference type="CDD" id="cd01392">
    <property type="entry name" value="HTH_LacI"/>
    <property type="match status" value="1"/>
</dbReference>
<reference evidence="5 6" key="1">
    <citation type="submission" date="2024-06" db="EMBL/GenBank/DDBJ databases">
        <title>Sorghum-associated microbial communities from plants grown in Nebraska, USA.</title>
        <authorList>
            <person name="Schachtman D."/>
        </authorList>
    </citation>
    <scope>NUCLEOTIDE SEQUENCE [LARGE SCALE GENOMIC DNA]</scope>
    <source>
        <strain evidence="5 6">2857</strain>
    </source>
</reference>
<dbReference type="Gene3D" id="1.10.260.40">
    <property type="entry name" value="lambda repressor-like DNA-binding domains"/>
    <property type="match status" value="1"/>
</dbReference>
<keyword evidence="1" id="KW-0805">Transcription regulation</keyword>
<dbReference type="PANTHER" id="PTHR30146:SF109">
    <property type="entry name" value="HTH-TYPE TRANSCRIPTIONAL REGULATOR GALS"/>
    <property type="match status" value="1"/>
</dbReference>
<name>A0ABV2QMY6_9MICO</name>
<dbReference type="Pfam" id="PF00356">
    <property type="entry name" value="LacI"/>
    <property type="match status" value="1"/>
</dbReference>
<comment type="caution">
    <text evidence="5">The sequence shown here is derived from an EMBL/GenBank/DDBJ whole genome shotgun (WGS) entry which is preliminary data.</text>
</comment>
<sequence length="337" mass="35250">MAEAKKSTLVLVAERAGVSIASVSRVLNGLPASEQISAKVKAAAQELGYVADATARSLKVGRTEQIALAVADVGNPVYVAMMNEISRVVTDAGYRLVTSSTGNDAEDQIALLSSLNRGYADGMILSPLRVTEPLIAELRASRLPIVVIGSLPEGVELDSVRADSVAGMGLAIKHLAKQGRQRIAFVNGPVDTVPGAARLRGYVTAMDKRGLPMHGDLQVNADDFTFAAGLVAAEALLDQSAPDAIVCANDLLAVATMKVLARRGLSVPGDVALIGMDDTEIAELVTPSITSVNLGSVKRAREAAKLLIRRLADPDAPVKQVVIAPKLTIRESSVIPH</sequence>
<evidence type="ECO:0000256" key="3">
    <source>
        <dbReference type="ARBA" id="ARBA00023163"/>
    </source>
</evidence>
<dbReference type="InterPro" id="IPR010982">
    <property type="entry name" value="Lambda_DNA-bd_dom_sf"/>
</dbReference>
<keyword evidence="3" id="KW-0804">Transcription</keyword>
<evidence type="ECO:0000313" key="6">
    <source>
        <dbReference type="Proteomes" id="UP001549257"/>
    </source>
</evidence>
<dbReference type="Gene3D" id="3.40.50.2300">
    <property type="match status" value="2"/>
</dbReference>